<dbReference type="RefSeq" id="WP_117527369.1">
    <property type="nucleotide sequence ID" value="NZ_JAQENQ010000003.1"/>
</dbReference>
<dbReference type="GO" id="GO:0016020">
    <property type="term" value="C:membrane"/>
    <property type="evidence" value="ECO:0007669"/>
    <property type="project" value="InterPro"/>
</dbReference>
<feature type="transmembrane region" description="Helical" evidence="1">
    <location>
        <begin position="276"/>
        <end position="297"/>
    </location>
</feature>
<organism evidence="3 4">
    <name type="scientific">Coprococcus catus</name>
    <dbReference type="NCBI Taxonomy" id="116085"/>
    <lineage>
        <taxon>Bacteria</taxon>
        <taxon>Bacillati</taxon>
        <taxon>Bacillota</taxon>
        <taxon>Clostridia</taxon>
        <taxon>Lachnospirales</taxon>
        <taxon>Lachnospiraceae</taxon>
        <taxon>Coprococcus</taxon>
    </lineage>
</organism>
<proteinExistence type="predicted"/>
<feature type="transmembrane region" description="Helical" evidence="1">
    <location>
        <begin position="184"/>
        <end position="202"/>
    </location>
</feature>
<gene>
    <name evidence="3" type="ORF">DW070_04050</name>
</gene>
<dbReference type="InterPro" id="IPR057336">
    <property type="entry name" value="GerAC_N"/>
</dbReference>
<dbReference type="PANTHER" id="PTHR35789:SF1">
    <property type="entry name" value="SPORE GERMINATION PROTEIN B3"/>
    <property type="match status" value="1"/>
</dbReference>
<dbReference type="GO" id="GO:0009847">
    <property type="term" value="P:spore germination"/>
    <property type="evidence" value="ECO:0007669"/>
    <property type="project" value="InterPro"/>
</dbReference>
<dbReference type="Pfam" id="PF03845">
    <property type="entry name" value="Spore_permease"/>
    <property type="match status" value="1"/>
</dbReference>
<comment type="caution">
    <text evidence="3">The sequence shown here is derived from an EMBL/GenBank/DDBJ whole genome shotgun (WGS) entry which is preliminary data.</text>
</comment>
<feature type="transmembrane region" description="Helical" evidence="1">
    <location>
        <begin position="318"/>
        <end position="336"/>
    </location>
</feature>
<accession>A0A3E2TRD8</accession>
<dbReference type="InterPro" id="IPR004761">
    <property type="entry name" value="Spore_GerAB"/>
</dbReference>
<reference evidence="3 4" key="1">
    <citation type="submission" date="2018-08" db="EMBL/GenBank/DDBJ databases">
        <title>A genome reference for cultivated species of the human gut microbiota.</title>
        <authorList>
            <person name="Zou Y."/>
            <person name="Xue W."/>
            <person name="Luo G."/>
        </authorList>
    </citation>
    <scope>NUCLEOTIDE SEQUENCE [LARGE SCALE GENOMIC DNA]</scope>
    <source>
        <strain evidence="3 4">AF45-17</strain>
    </source>
</reference>
<dbReference type="Proteomes" id="UP000260773">
    <property type="component" value="Unassembled WGS sequence"/>
</dbReference>
<dbReference type="InterPro" id="IPR008844">
    <property type="entry name" value="Spore_GerAC-like"/>
</dbReference>
<feature type="transmembrane region" description="Helical" evidence="1">
    <location>
        <begin position="113"/>
        <end position="132"/>
    </location>
</feature>
<evidence type="ECO:0000313" key="3">
    <source>
        <dbReference type="EMBL" id="RGB81317.1"/>
    </source>
</evidence>
<keyword evidence="1" id="KW-0472">Membrane</keyword>
<evidence type="ECO:0000256" key="1">
    <source>
        <dbReference type="SAM" id="Phobius"/>
    </source>
</evidence>
<evidence type="ECO:0000313" key="4">
    <source>
        <dbReference type="Proteomes" id="UP000260773"/>
    </source>
</evidence>
<keyword evidence="1" id="KW-0812">Transmembrane</keyword>
<feature type="transmembrane region" description="Helical" evidence="1">
    <location>
        <begin position="222"/>
        <end position="247"/>
    </location>
</feature>
<dbReference type="PANTHER" id="PTHR35789">
    <property type="entry name" value="SPORE GERMINATION PROTEIN B3"/>
    <property type="match status" value="1"/>
</dbReference>
<evidence type="ECO:0000259" key="2">
    <source>
        <dbReference type="Pfam" id="PF25198"/>
    </source>
</evidence>
<feature type="transmembrane region" description="Helical" evidence="1">
    <location>
        <begin position="38"/>
        <end position="58"/>
    </location>
</feature>
<sequence length="521" mass="57804">MISDNQMISGRQASWIFMLDMLAAGLFSLTAAKEQASSLTMLVGSLLTIGLVLIYYKASFCMFDQYEKKTGIRLSEQKLPGILCLLWLIFYLAGLIWALRFYCAVIADRIPVAYGRVLPIIFLMAALIYGAGKGMEVRGRMSELMGWLICLPLILLFIFGLQQVIQSGCWRYLMVESVKQEGGISLLLMLKNGLAGAAFFMLSDQPLLLWRCIQRQSRRKGIYPVAFAGAGLMLLFSTGLTVCLLSPEGIAGERYPFGVVLQLIRFPGNFISRYDIFFVMLWMMSFFVFAGGMLIHLTVAAKGLIRTDNKDAKMDRKLALLFGILITAGLLCGCYAEREPQNRNYIMCMGIDSDPEGGLKISYGFPDLSALTGTDAGEAEPMRVITAASVSEASELLNASSDKTTDYSQMPVILMGKDLFEDQEKRSQVMNELADEKTIRRTALIARAEHTAEDILQLDDDVHGSVGVFIYELCQNNYENKGCTMSILENFIGGRAGDETVIPVFENNSGIPEIIELISYK</sequence>
<feature type="domain" description="Spore germination protein N-terminal" evidence="2">
    <location>
        <begin position="338"/>
        <end position="505"/>
    </location>
</feature>
<dbReference type="Pfam" id="PF25198">
    <property type="entry name" value="Spore_GerAC_N"/>
    <property type="match status" value="1"/>
</dbReference>
<feature type="transmembrane region" description="Helical" evidence="1">
    <location>
        <begin position="79"/>
        <end position="107"/>
    </location>
</feature>
<feature type="transmembrane region" description="Helical" evidence="1">
    <location>
        <begin position="144"/>
        <end position="164"/>
    </location>
</feature>
<dbReference type="AlphaFoldDB" id="A0A3E2TRD8"/>
<feature type="transmembrane region" description="Helical" evidence="1">
    <location>
        <begin position="12"/>
        <end position="32"/>
    </location>
</feature>
<dbReference type="EMBL" id="QVEP01000006">
    <property type="protein sequence ID" value="RGB81317.1"/>
    <property type="molecule type" value="Genomic_DNA"/>
</dbReference>
<keyword evidence="1" id="KW-1133">Transmembrane helix</keyword>
<protein>
    <recommendedName>
        <fullName evidence="2">Spore germination protein N-terminal domain-containing protein</fullName>
    </recommendedName>
</protein>
<name>A0A3E2TRD8_9FIRM</name>